<accession>A0ACB8QEZ2</accession>
<name>A0ACB8QEZ2_9AGAM</name>
<protein>
    <submittedName>
        <fullName evidence="1">Regulator of chromosome condensation 1/beta-lactamase-inhibitor protein II</fullName>
    </submittedName>
</protein>
<dbReference type="EMBL" id="MU273652">
    <property type="protein sequence ID" value="KAI0029871.1"/>
    <property type="molecule type" value="Genomic_DNA"/>
</dbReference>
<evidence type="ECO:0000313" key="2">
    <source>
        <dbReference type="Proteomes" id="UP000814128"/>
    </source>
</evidence>
<reference evidence="1" key="2">
    <citation type="journal article" date="2022" name="New Phytol.">
        <title>Evolutionary transition to the ectomycorrhizal habit in the genomes of a hyperdiverse lineage of mushroom-forming fungi.</title>
        <authorList>
            <person name="Looney B."/>
            <person name="Miyauchi S."/>
            <person name="Morin E."/>
            <person name="Drula E."/>
            <person name="Courty P.E."/>
            <person name="Kohler A."/>
            <person name="Kuo A."/>
            <person name="LaButti K."/>
            <person name="Pangilinan J."/>
            <person name="Lipzen A."/>
            <person name="Riley R."/>
            <person name="Andreopoulos W."/>
            <person name="He G."/>
            <person name="Johnson J."/>
            <person name="Nolan M."/>
            <person name="Tritt A."/>
            <person name="Barry K.W."/>
            <person name="Grigoriev I.V."/>
            <person name="Nagy L.G."/>
            <person name="Hibbett D."/>
            <person name="Henrissat B."/>
            <person name="Matheny P.B."/>
            <person name="Labbe J."/>
            <person name="Martin F.M."/>
        </authorList>
    </citation>
    <scope>NUCLEOTIDE SEQUENCE</scope>
    <source>
        <strain evidence="1">EC-137</strain>
    </source>
</reference>
<evidence type="ECO:0000313" key="1">
    <source>
        <dbReference type="EMBL" id="KAI0029871.1"/>
    </source>
</evidence>
<gene>
    <name evidence="1" type="ORF">K488DRAFT_55415</name>
</gene>
<sequence length="580" mass="61561">MLSHTVLRASRRGLRKVHTAARARLGRAEVTVGTVAATLALGVTAYGVLTSSEIYNDAESANTKTETTLRSLEPTTVTNVDGNSVLQTVGWGTNRSNVLSLDAAEGADIVVPTSLRFLEGVALRDLALHGHHGACVDARGDVYQWGLGFFGGNDHAGNQRPTRTLKGKNIIKLQATDSRVFALSSSGQVYVVSAKHNKVSSAGISGWLWGERGDSDAVELETAQKLVWGEKIVDLAAGRDHLLALTSSGRTFALPVTLKANSHGQLGFRKIDIPSPSSKERIAGELTPLAVVDPYANASRFSRRLSTSSSDDLRPVSESLRGLDDSSIHWSNRLFEIPALRSVRVAGIAAGARSSYARSDNGRVLAWGANDHGQLGLRNTVLGDTVTVPTEVVFPHDTSCTSVAAGGDLAFFSTEKRDGTGIVTTELYACGDGRYGGLGNAIFTSAQATPARTRAVSGLLEYSEANGNLQPISARALSVSADGHILCTLDTRSRAGPGGGGMDLLAWGNNYEHQLGNGKRASVAVPESVVAKPGGARYMLHEMKAREVRDLQGKVWGRYVKVEQVAYAGMGTSVVYWKLV</sequence>
<reference evidence="1" key="1">
    <citation type="submission" date="2021-02" db="EMBL/GenBank/DDBJ databases">
        <authorList>
            <consortium name="DOE Joint Genome Institute"/>
            <person name="Ahrendt S."/>
            <person name="Looney B.P."/>
            <person name="Miyauchi S."/>
            <person name="Morin E."/>
            <person name="Drula E."/>
            <person name="Courty P.E."/>
            <person name="Chicoki N."/>
            <person name="Fauchery L."/>
            <person name="Kohler A."/>
            <person name="Kuo A."/>
            <person name="Labutti K."/>
            <person name="Pangilinan J."/>
            <person name="Lipzen A."/>
            <person name="Riley R."/>
            <person name="Andreopoulos W."/>
            <person name="He G."/>
            <person name="Johnson J."/>
            <person name="Barry K.W."/>
            <person name="Grigoriev I.V."/>
            <person name="Nagy L."/>
            <person name="Hibbett D."/>
            <person name="Henrissat B."/>
            <person name="Matheny P.B."/>
            <person name="Labbe J."/>
            <person name="Martin F."/>
        </authorList>
    </citation>
    <scope>NUCLEOTIDE SEQUENCE</scope>
    <source>
        <strain evidence="1">EC-137</strain>
    </source>
</reference>
<proteinExistence type="predicted"/>
<dbReference type="Proteomes" id="UP000814128">
    <property type="component" value="Unassembled WGS sequence"/>
</dbReference>
<keyword evidence="2" id="KW-1185">Reference proteome</keyword>
<organism evidence="1 2">
    <name type="scientific">Vararia minispora EC-137</name>
    <dbReference type="NCBI Taxonomy" id="1314806"/>
    <lineage>
        <taxon>Eukaryota</taxon>
        <taxon>Fungi</taxon>
        <taxon>Dikarya</taxon>
        <taxon>Basidiomycota</taxon>
        <taxon>Agaricomycotina</taxon>
        <taxon>Agaricomycetes</taxon>
        <taxon>Russulales</taxon>
        <taxon>Lachnocladiaceae</taxon>
        <taxon>Vararia</taxon>
    </lineage>
</organism>
<comment type="caution">
    <text evidence="1">The sequence shown here is derived from an EMBL/GenBank/DDBJ whole genome shotgun (WGS) entry which is preliminary data.</text>
</comment>